<name>A0A8K0TNE4_9PEZI</name>
<dbReference type="PROSITE" id="PS50048">
    <property type="entry name" value="ZN2_CY6_FUNGAL_2"/>
    <property type="match status" value="1"/>
</dbReference>
<evidence type="ECO:0000313" key="5">
    <source>
        <dbReference type="Proteomes" id="UP000813385"/>
    </source>
</evidence>
<evidence type="ECO:0000259" key="3">
    <source>
        <dbReference type="PROSITE" id="PS50048"/>
    </source>
</evidence>
<dbReference type="GO" id="GO:0008270">
    <property type="term" value="F:zinc ion binding"/>
    <property type="evidence" value="ECO:0007669"/>
    <property type="project" value="InterPro"/>
</dbReference>
<dbReference type="InterPro" id="IPR053157">
    <property type="entry name" value="Sterol_Uptake_Regulator"/>
</dbReference>
<organism evidence="4 5">
    <name type="scientific">Plectosphaerella cucumerina</name>
    <dbReference type="NCBI Taxonomy" id="40658"/>
    <lineage>
        <taxon>Eukaryota</taxon>
        <taxon>Fungi</taxon>
        <taxon>Dikarya</taxon>
        <taxon>Ascomycota</taxon>
        <taxon>Pezizomycotina</taxon>
        <taxon>Sordariomycetes</taxon>
        <taxon>Hypocreomycetidae</taxon>
        <taxon>Glomerellales</taxon>
        <taxon>Plectosphaerellaceae</taxon>
        <taxon>Plectosphaerella</taxon>
    </lineage>
</organism>
<dbReference type="Pfam" id="PF11951">
    <property type="entry name" value="Fungal_trans_2"/>
    <property type="match status" value="1"/>
</dbReference>
<dbReference type="Proteomes" id="UP000813385">
    <property type="component" value="Unassembled WGS sequence"/>
</dbReference>
<dbReference type="SUPFAM" id="SSF57701">
    <property type="entry name" value="Zn2/Cys6 DNA-binding domain"/>
    <property type="match status" value="1"/>
</dbReference>
<protein>
    <recommendedName>
        <fullName evidence="3">Zn(2)-C6 fungal-type domain-containing protein</fullName>
    </recommendedName>
</protein>
<dbReference type="OrthoDB" id="3546279at2759"/>
<sequence length="447" mass="49814">MAEVPGLPSSRDSLGRLVNKQRRPHQKTKSGCLNCRQRRVKCDEQKPRCRACVRRLTQCDYGAPAAPLTGQQHTFDGTRHTESPQDSEYIVSPGVSSSPRAIGVLETPETSISGATSAPSGISSSSKSLLDSPHTFQLDALALHHHWTLHTSLTISGESNFAGIWQNIIPELGFRYPFVTHSIMSLAALHIAQTRDPHDKQLVAQAAEHYNVALRGFREEVAEITESNSEALFCWCLLNVLYVFAMSTLQVPGTSDRTSGRKDRILGVELIPMIQGIEAVLGPTHNHLRFGRLAILMSLGNWDELDPGPLQSHGPDGFLCQIRQTWANNSDAATYEEALRILRKCRLFVKQFETMDSATLAEWGYNRSWSGPLIFIHYTPAAYFTLLQQRQPPALILFAHFGVLVHEIRHFWFIGAWGKEIVDVVSDLLGAYWAPWVSWPLESVGLG</sequence>
<proteinExistence type="predicted"/>
<dbReference type="InterPro" id="IPR021858">
    <property type="entry name" value="Fun_TF"/>
</dbReference>
<accession>A0A8K0TNE4</accession>
<keyword evidence="1" id="KW-0539">Nucleus</keyword>
<dbReference type="EMBL" id="JAGPXD010000002">
    <property type="protein sequence ID" value="KAH7368395.1"/>
    <property type="molecule type" value="Genomic_DNA"/>
</dbReference>
<dbReference type="PROSITE" id="PS00463">
    <property type="entry name" value="ZN2_CY6_FUNGAL_1"/>
    <property type="match status" value="1"/>
</dbReference>
<dbReference type="PANTHER" id="PTHR47784:SF5">
    <property type="entry name" value="STEROL UPTAKE CONTROL PROTEIN 2"/>
    <property type="match status" value="1"/>
</dbReference>
<dbReference type="InterPro" id="IPR001138">
    <property type="entry name" value="Zn2Cys6_DnaBD"/>
</dbReference>
<dbReference type="SMART" id="SM00066">
    <property type="entry name" value="GAL4"/>
    <property type="match status" value="1"/>
</dbReference>
<dbReference type="InterPro" id="IPR036864">
    <property type="entry name" value="Zn2-C6_fun-type_DNA-bd_sf"/>
</dbReference>
<evidence type="ECO:0000256" key="1">
    <source>
        <dbReference type="ARBA" id="ARBA00023242"/>
    </source>
</evidence>
<gene>
    <name evidence="4" type="ORF">B0T11DRAFT_63899</name>
</gene>
<dbReference type="GO" id="GO:0001228">
    <property type="term" value="F:DNA-binding transcription activator activity, RNA polymerase II-specific"/>
    <property type="evidence" value="ECO:0007669"/>
    <property type="project" value="TreeGrafter"/>
</dbReference>
<keyword evidence="5" id="KW-1185">Reference proteome</keyword>
<reference evidence="4" key="1">
    <citation type="journal article" date="2021" name="Nat. Commun.">
        <title>Genetic determinants of endophytism in the Arabidopsis root mycobiome.</title>
        <authorList>
            <person name="Mesny F."/>
            <person name="Miyauchi S."/>
            <person name="Thiergart T."/>
            <person name="Pickel B."/>
            <person name="Atanasova L."/>
            <person name="Karlsson M."/>
            <person name="Huettel B."/>
            <person name="Barry K.W."/>
            <person name="Haridas S."/>
            <person name="Chen C."/>
            <person name="Bauer D."/>
            <person name="Andreopoulos W."/>
            <person name="Pangilinan J."/>
            <person name="LaButti K."/>
            <person name="Riley R."/>
            <person name="Lipzen A."/>
            <person name="Clum A."/>
            <person name="Drula E."/>
            <person name="Henrissat B."/>
            <person name="Kohler A."/>
            <person name="Grigoriev I.V."/>
            <person name="Martin F.M."/>
            <person name="Hacquard S."/>
        </authorList>
    </citation>
    <scope>NUCLEOTIDE SEQUENCE</scope>
    <source>
        <strain evidence="4">MPI-CAGE-AT-0016</strain>
    </source>
</reference>
<evidence type="ECO:0000256" key="2">
    <source>
        <dbReference type="SAM" id="MobiDB-lite"/>
    </source>
</evidence>
<feature type="region of interest" description="Disordered" evidence="2">
    <location>
        <begin position="1"/>
        <end position="29"/>
    </location>
</feature>
<dbReference type="PANTHER" id="PTHR47784">
    <property type="entry name" value="STEROL UPTAKE CONTROL PROTEIN 2"/>
    <property type="match status" value="1"/>
</dbReference>
<dbReference type="AlphaFoldDB" id="A0A8K0TNE4"/>
<feature type="domain" description="Zn(2)-C6 fungal-type" evidence="3">
    <location>
        <begin position="31"/>
        <end position="61"/>
    </location>
</feature>
<comment type="caution">
    <text evidence="4">The sequence shown here is derived from an EMBL/GenBank/DDBJ whole genome shotgun (WGS) entry which is preliminary data.</text>
</comment>
<evidence type="ECO:0000313" key="4">
    <source>
        <dbReference type="EMBL" id="KAH7368395.1"/>
    </source>
</evidence>
<dbReference type="CDD" id="cd00067">
    <property type="entry name" value="GAL4"/>
    <property type="match status" value="1"/>
</dbReference>
<feature type="region of interest" description="Disordered" evidence="2">
    <location>
        <begin position="77"/>
        <end position="97"/>
    </location>
</feature>
<feature type="compositionally biased region" description="Basic residues" evidence="2">
    <location>
        <begin position="19"/>
        <end position="28"/>
    </location>
</feature>
<dbReference type="Gene3D" id="4.10.240.10">
    <property type="entry name" value="Zn(2)-C6 fungal-type DNA-binding domain"/>
    <property type="match status" value="1"/>
</dbReference>
<dbReference type="Pfam" id="PF00172">
    <property type="entry name" value="Zn_clus"/>
    <property type="match status" value="1"/>
</dbReference>